<keyword evidence="5 10" id="KW-0560">Oxidoreductase</keyword>
<evidence type="ECO:0000256" key="1">
    <source>
        <dbReference type="ARBA" id="ARBA00001971"/>
    </source>
</evidence>
<evidence type="ECO:0000256" key="11">
    <source>
        <dbReference type="SAM" id="SignalP"/>
    </source>
</evidence>
<dbReference type="GO" id="GO:0008395">
    <property type="term" value="F:steroid hydroxylase activity"/>
    <property type="evidence" value="ECO:0007669"/>
    <property type="project" value="TreeGrafter"/>
</dbReference>
<dbReference type="AlphaFoldDB" id="A0A811LNV7"/>
<dbReference type="EMBL" id="CAJFDH010000006">
    <property type="protein sequence ID" value="CAD5228841.1"/>
    <property type="molecule type" value="Genomic_DNA"/>
</dbReference>
<dbReference type="PANTHER" id="PTHR24302">
    <property type="entry name" value="CYTOCHROME P450 FAMILY 3"/>
    <property type="match status" value="1"/>
</dbReference>
<dbReference type="PRINTS" id="PR00385">
    <property type="entry name" value="P450"/>
</dbReference>
<protein>
    <recommendedName>
        <fullName evidence="14">Cytochrome P450</fullName>
    </recommendedName>
</protein>
<evidence type="ECO:0000256" key="5">
    <source>
        <dbReference type="ARBA" id="ARBA00023002"/>
    </source>
</evidence>
<dbReference type="Gene3D" id="1.10.630.10">
    <property type="entry name" value="Cytochrome P450"/>
    <property type="match status" value="1"/>
</dbReference>
<dbReference type="Pfam" id="PF00067">
    <property type="entry name" value="p450"/>
    <property type="match status" value="1"/>
</dbReference>
<name>A0A811LNV7_9BILA</name>
<evidence type="ECO:0000256" key="6">
    <source>
        <dbReference type="ARBA" id="ARBA00023004"/>
    </source>
</evidence>
<evidence type="ECO:0000313" key="13">
    <source>
        <dbReference type="Proteomes" id="UP000614601"/>
    </source>
</evidence>
<feature type="chain" id="PRO_5036221463" description="Cytochrome P450" evidence="11">
    <location>
        <begin position="21"/>
        <end position="505"/>
    </location>
</feature>
<dbReference type="Proteomes" id="UP000783686">
    <property type="component" value="Unassembled WGS sequence"/>
</dbReference>
<comment type="similarity">
    <text evidence="2 10">Belongs to the cytochrome P450 family.</text>
</comment>
<evidence type="ECO:0000256" key="10">
    <source>
        <dbReference type="RuleBase" id="RU000461"/>
    </source>
</evidence>
<evidence type="ECO:0000256" key="8">
    <source>
        <dbReference type="ARBA" id="ARBA00043906"/>
    </source>
</evidence>
<evidence type="ECO:0000256" key="4">
    <source>
        <dbReference type="ARBA" id="ARBA00022723"/>
    </source>
</evidence>
<dbReference type="InterPro" id="IPR002401">
    <property type="entry name" value="Cyt_P450_E_grp-I"/>
</dbReference>
<dbReference type="SUPFAM" id="SSF48264">
    <property type="entry name" value="Cytochrome P450"/>
    <property type="match status" value="1"/>
</dbReference>
<dbReference type="EMBL" id="CAJFCW020000006">
    <property type="protein sequence ID" value="CAG9125117.1"/>
    <property type="molecule type" value="Genomic_DNA"/>
</dbReference>
<dbReference type="PRINTS" id="PR00463">
    <property type="entry name" value="EP450I"/>
</dbReference>
<dbReference type="InterPro" id="IPR036396">
    <property type="entry name" value="Cyt_P450_sf"/>
</dbReference>
<feature type="binding site" description="axial binding residue" evidence="9">
    <location>
        <position position="453"/>
    </location>
    <ligand>
        <name>heme</name>
        <dbReference type="ChEBI" id="CHEBI:30413"/>
    </ligand>
    <ligandPart>
        <name>Fe</name>
        <dbReference type="ChEBI" id="CHEBI:18248"/>
    </ligandPart>
</feature>
<dbReference type="GO" id="GO:0005506">
    <property type="term" value="F:iron ion binding"/>
    <property type="evidence" value="ECO:0007669"/>
    <property type="project" value="InterPro"/>
</dbReference>
<dbReference type="FunFam" id="1.10.630.10:FF:000182">
    <property type="entry name" value="Cytochrome P450 3A4"/>
    <property type="match status" value="1"/>
</dbReference>
<keyword evidence="3 9" id="KW-0349">Heme</keyword>
<dbReference type="PROSITE" id="PS00086">
    <property type="entry name" value="CYTOCHROME_P450"/>
    <property type="match status" value="1"/>
</dbReference>
<dbReference type="InterPro" id="IPR001128">
    <property type="entry name" value="Cyt_P450"/>
</dbReference>
<dbReference type="GO" id="GO:0020037">
    <property type="term" value="F:heme binding"/>
    <property type="evidence" value="ECO:0007669"/>
    <property type="project" value="InterPro"/>
</dbReference>
<evidence type="ECO:0000256" key="3">
    <source>
        <dbReference type="ARBA" id="ARBA00022617"/>
    </source>
</evidence>
<dbReference type="Proteomes" id="UP000614601">
    <property type="component" value="Unassembled WGS sequence"/>
</dbReference>
<keyword evidence="6 9" id="KW-0408">Iron</keyword>
<evidence type="ECO:0000256" key="7">
    <source>
        <dbReference type="ARBA" id="ARBA00023033"/>
    </source>
</evidence>
<feature type="signal peptide" evidence="11">
    <location>
        <begin position="1"/>
        <end position="20"/>
    </location>
</feature>
<dbReference type="OrthoDB" id="2789670at2759"/>
<keyword evidence="13" id="KW-1185">Reference proteome</keyword>
<keyword evidence="11" id="KW-0732">Signal</keyword>
<keyword evidence="4 9" id="KW-0479">Metal-binding</keyword>
<evidence type="ECO:0000313" key="12">
    <source>
        <dbReference type="EMBL" id="CAD5228841.1"/>
    </source>
</evidence>
<reference evidence="12" key="1">
    <citation type="submission" date="2020-09" db="EMBL/GenBank/DDBJ databases">
        <authorList>
            <person name="Kikuchi T."/>
        </authorList>
    </citation>
    <scope>NUCLEOTIDE SEQUENCE</scope>
    <source>
        <strain evidence="12">SH1</strain>
    </source>
</reference>
<gene>
    <name evidence="12" type="ORF">BOKJ2_LOCUS12900</name>
</gene>
<comment type="cofactor">
    <cofactor evidence="1 9">
        <name>heme</name>
        <dbReference type="ChEBI" id="CHEBI:30413"/>
    </cofactor>
</comment>
<evidence type="ECO:0000256" key="9">
    <source>
        <dbReference type="PIRSR" id="PIRSR602401-1"/>
    </source>
</evidence>
<organism evidence="12 13">
    <name type="scientific">Bursaphelenchus okinawaensis</name>
    <dbReference type="NCBI Taxonomy" id="465554"/>
    <lineage>
        <taxon>Eukaryota</taxon>
        <taxon>Metazoa</taxon>
        <taxon>Ecdysozoa</taxon>
        <taxon>Nematoda</taxon>
        <taxon>Chromadorea</taxon>
        <taxon>Rhabditida</taxon>
        <taxon>Tylenchina</taxon>
        <taxon>Tylenchomorpha</taxon>
        <taxon>Aphelenchoidea</taxon>
        <taxon>Aphelenchoididae</taxon>
        <taxon>Bursaphelenchus</taxon>
    </lineage>
</organism>
<keyword evidence="7 10" id="KW-0503">Monooxygenase</keyword>
<dbReference type="PANTHER" id="PTHR24302:SF15">
    <property type="entry name" value="FATTY-ACID PEROXYGENASE"/>
    <property type="match status" value="1"/>
</dbReference>
<comment type="function">
    <text evidence="8">Cytochromes P450 are a group of heme-thiolate monooxygenases. They oxidize a variety of structurally unrelated compounds, including steroids, fatty acids, and xenobiotics.</text>
</comment>
<dbReference type="GO" id="GO:0016705">
    <property type="term" value="F:oxidoreductase activity, acting on paired donors, with incorporation or reduction of molecular oxygen"/>
    <property type="evidence" value="ECO:0007669"/>
    <property type="project" value="InterPro"/>
</dbReference>
<proteinExistence type="inferred from homology"/>
<accession>A0A811LNV7</accession>
<sequence length="505" mass="58608">MYWLILLGFLALFVIFVIKAIDHSHHWKKLGIPGPKSLPFAGNIYDLKGCIPQQIEEWTKEYGETFGIQKGRTNILVTSNPALIIEVIVDRFDTFYGREVPPTMGDVELSPRINLFLAAGRRWKRQRTLVNPVFSVKNLKKIMPIIEDSGNVMLKHLEEQQASNKVMDIQPFFFEYTLDIICRTAFGFEDSTQFRNPYRKDLLYLLNNLGGIFTDLSWMFPSIWLPLRYLDLCKKIYQGIGFRFLVKSVRKAVNDRKESRKSEEVNEEPKDFIDMFLNHEDVVEYEKTGEAYDKTNIHVEKKIAIDEIFSNCFLFLIVGYDTTANVLSFTTYFLSQHQDVQDKVRAEIKEVCGDEELTYERLNSLRYTDAVIKETLRFIPIGTSVLNRTASKDTTIGNNIQIKKGDIIQVDTISYHRRKDVWGDDAEEFRPERFLEEHRAEQSYGFGGGPRICVGMRLAYLELKSTLSKILPRYRIKPVPDSPPLKFKPTMILSIEEMVVQVEEL</sequence>
<evidence type="ECO:0008006" key="14">
    <source>
        <dbReference type="Google" id="ProtNLM"/>
    </source>
</evidence>
<comment type="caution">
    <text evidence="12">The sequence shown here is derived from an EMBL/GenBank/DDBJ whole genome shotgun (WGS) entry which is preliminary data.</text>
</comment>
<dbReference type="InterPro" id="IPR017972">
    <property type="entry name" value="Cyt_P450_CS"/>
</dbReference>
<evidence type="ECO:0000256" key="2">
    <source>
        <dbReference type="ARBA" id="ARBA00010617"/>
    </source>
</evidence>
<dbReference type="InterPro" id="IPR050705">
    <property type="entry name" value="Cytochrome_P450_3A"/>
</dbReference>